<comment type="caution">
    <text evidence="1">The sequence shown here is derived from an EMBL/GenBank/DDBJ whole genome shotgun (WGS) entry which is preliminary data.</text>
</comment>
<accession>A0ACB8SYL3</accession>
<organism evidence="1 2">
    <name type="scientific">Artomyces pyxidatus</name>
    <dbReference type="NCBI Taxonomy" id="48021"/>
    <lineage>
        <taxon>Eukaryota</taxon>
        <taxon>Fungi</taxon>
        <taxon>Dikarya</taxon>
        <taxon>Basidiomycota</taxon>
        <taxon>Agaricomycotina</taxon>
        <taxon>Agaricomycetes</taxon>
        <taxon>Russulales</taxon>
        <taxon>Auriscalpiaceae</taxon>
        <taxon>Artomyces</taxon>
    </lineage>
</organism>
<keyword evidence="2" id="KW-1185">Reference proteome</keyword>
<proteinExistence type="predicted"/>
<name>A0ACB8SYL3_9AGAM</name>
<evidence type="ECO:0000313" key="2">
    <source>
        <dbReference type="Proteomes" id="UP000814140"/>
    </source>
</evidence>
<reference evidence="1" key="2">
    <citation type="journal article" date="2022" name="New Phytol.">
        <title>Evolutionary transition to the ectomycorrhizal habit in the genomes of a hyperdiverse lineage of mushroom-forming fungi.</title>
        <authorList>
            <person name="Looney B."/>
            <person name="Miyauchi S."/>
            <person name="Morin E."/>
            <person name="Drula E."/>
            <person name="Courty P.E."/>
            <person name="Kohler A."/>
            <person name="Kuo A."/>
            <person name="LaButti K."/>
            <person name="Pangilinan J."/>
            <person name="Lipzen A."/>
            <person name="Riley R."/>
            <person name="Andreopoulos W."/>
            <person name="He G."/>
            <person name="Johnson J."/>
            <person name="Nolan M."/>
            <person name="Tritt A."/>
            <person name="Barry K.W."/>
            <person name="Grigoriev I.V."/>
            <person name="Nagy L.G."/>
            <person name="Hibbett D."/>
            <person name="Henrissat B."/>
            <person name="Matheny P.B."/>
            <person name="Labbe J."/>
            <person name="Martin F.M."/>
        </authorList>
    </citation>
    <scope>NUCLEOTIDE SEQUENCE</scope>
    <source>
        <strain evidence="1">HHB10654</strain>
    </source>
</reference>
<protein>
    <submittedName>
        <fullName evidence="1">Uncharacterized protein</fullName>
    </submittedName>
</protein>
<reference evidence="1" key="1">
    <citation type="submission" date="2021-03" db="EMBL/GenBank/DDBJ databases">
        <authorList>
            <consortium name="DOE Joint Genome Institute"/>
            <person name="Ahrendt S."/>
            <person name="Looney B.P."/>
            <person name="Miyauchi S."/>
            <person name="Morin E."/>
            <person name="Drula E."/>
            <person name="Courty P.E."/>
            <person name="Chicoki N."/>
            <person name="Fauchery L."/>
            <person name="Kohler A."/>
            <person name="Kuo A."/>
            <person name="Labutti K."/>
            <person name="Pangilinan J."/>
            <person name="Lipzen A."/>
            <person name="Riley R."/>
            <person name="Andreopoulos W."/>
            <person name="He G."/>
            <person name="Johnson J."/>
            <person name="Barry K.W."/>
            <person name="Grigoriev I.V."/>
            <person name="Nagy L."/>
            <person name="Hibbett D."/>
            <person name="Henrissat B."/>
            <person name="Matheny P.B."/>
            <person name="Labbe J."/>
            <person name="Martin F."/>
        </authorList>
    </citation>
    <scope>NUCLEOTIDE SEQUENCE</scope>
    <source>
        <strain evidence="1">HHB10654</strain>
    </source>
</reference>
<sequence length="187" mass="20558">MCNAVTSDDSYRIVLDWAVLNRTVRVIPQRRWMPYDGGRRGLMDLKIADVVPPLFSILSEGTLGVRLTEAASAVDDTLRDGSWAPLAGRPSIKLRLSLHDYKPIEKQIQLRDRASSQPITLAKLLTLVANCLLCYIQDIKSNPALGNDCPDWAFRSWLGEISPASLFVVGVVGVSGGSLTPILEVRN</sequence>
<dbReference type="EMBL" id="MU277215">
    <property type="protein sequence ID" value="KAI0060986.1"/>
    <property type="molecule type" value="Genomic_DNA"/>
</dbReference>
<gene>
    <name evidence="1" type="ORF">BV25DRAFT_817486</name>
</gene>
<dbReference type="Proteomes" id="UP000814140">
    <property type="component" value="Unassembled WGS sequence"/>
</dbReference>
<evidence type="ECO:0000313" key="1">
    <source>
        <dbReference type="EMBL" id="KAI0060986.1"/>
    </source>
</evidence>